<organism evidence="2 3">
    <name type="scientific">Luteimicrobium album</name>
    <dbReference type="NCBI Taxonomy" id="1054550"/>
    <lineage>
        <taxon>Bacteria</taxon>
        <taxon>Bacillati</taxon>
        <taxon>Actinomycetota</taxon>
        <taxon>Actinomycetes</taxon>
        <taxon>Micrococcales</taxon>
        <taxon>Luteimicrobium</taxon>
    </lineage>
</organism>
<evidence type="ECO:0000313" key="3">
    <source>
        <dbReference type="Proteomes" id="UP001157091"/>
    </source>
</evidence>
<evidence type="ECO:0008006" key="4">
    <source>
        <dbReference type="Google" id="ProtNLM"/>
    </source>
</evidence>
<dbReference type="Proteomes" id="UP001157091">
    <property type="component" value="Unassembled WGS sequence"/>
</dbReference>
<accession>A0ABQ6HW85</accession>
<proteinExistence type="predicted"/>
<dbReference type="EMBL" id="BSUK01000001">
    <property type="protein sequence ID" value="GMA22610.1"/>
    <property type="molecule type" value="Genomic_DNA"/>
</dbReference>
<evidence type="ECO:0000313" key="2">
    <source>
        <dbReference type="EMBL" id="GMA22610.1"/>
    </source>
</evidence>
<evidence type="ECO:0000256" key="1">
    <source>
        <dbReference type="SAM" id="Phobius"/>
    </source>
</evidence>
<gene>
    <name evidence="2" type="ORF">GCM10025864_03690</name>
</gene>
<name>A0ABQ6HW85_9MICO</name>
<sequence>MPVAFWVCGLVTLVSAAVSLAYSVVALRAAGGPAELLASRYAAVRSVALAAVAVAGLFSGSVGFAVAVGFAMVVVQALDAVVGTTIPDRLKTVGPAATAVVNLAAVVWLLAS</sequence>
<reference evidence="3" key="1">
    <citation type="journal article" date="2019" name="Int. J. Syst. Evol. Microbiol.">
        <title>The Global Catalogue of Microorganisms (GCM) 10K type strain sequencing project: providing services to taxonomists for standard genome sequencing and annotation.</title>
        <authorList>
            <consortium name="The Broad Institute Genomics Platform"/>
            <consortium name="The Broad Institute Genome Sequencing Center for Infectious Disease"/>
            <person name="Wu L."/>
            <person name="Ma J."/>
        </authorList>
    </citation>
    <scope>NUCLEOTIDE SEQUENCE [LARGE SCALE GENOMIC DNA]</scope>
    <source>
        <strain evidence="3">NBRC 106348</strain>
    </source>
</reference>
<feature type="transmembrane region" description="Helical" evidence="1">
    <location>
        <begin position="90"/>
        <end position="111"/>
    </location>
</feature>
<protein>
    <recommendedName>
        <fullName evidence="4">Integral membrane protein</fullName>
    </recommendedName>
</protein>
<keyword evidence="1" id="KW-0472">Membrane</keyword>
<feature type="transmembrane region" description="Helical" evidence="1">
    <location>
        <begin position="47"/>
        <end position="78"/>
    </location>
</feature>
<keyword evidence="1" id="KW-1133">Transmembrane helix</keyword>
<keyword evidence="1" id="KW-0812">Transmembrane</keyword>
<keyword evidence="3" id="KW-1185">Reference proteome</keyword>
<comment type="caution">
    <text evidence="2">The sequence shown here is derived from an EMBL/GenBank/DDBJ whole genome shotgun (WGS) entry which is preliminary data.</text>
</comment>
<dbReference type="RefSeq" id="WP_284291731.1">
    <property type="nucleotide sequence ID" value="NZ_BSUK01000001.1"/>
</dbReference>